<protein>
    <recommendedName>
        <fullName evidence="6">PGG domain-containing protein</fullName>
    </recommendedName>
</protein>
<dbReference type="AlphaFoldDB" id="A0AAP0LWG3"/>
<dbReference type="Pfam" id="PF12796">
    <property type="entry name" value="Ank_2"/>
    <property type="match status" value="2"/>
</dbReference>
<evidence type="ECO:0000313" key="4">
    <source>
        <dbReference type="EMBL" id="KAK9182475.1"/>
    </source>
</evidence>
<dbReference type="PANTHER" id="PTHR24177:SF292">
    <property type="entry name" value="ANKYRIN REPEAT FAMILY PROTEIN-RELATED"/>
    <property type="match status" value="1"/>
</dbReference>
<dbReference type="EMBL" id="JBCGBO010000024">
    <property type="protein sequence ID" value="KAK9182475.1"/>
    <property type="molecule type" value="Genomic_DNA"/>
</dbReference>
<keyword evidence="3" id="KW-1133">Transmembrane helix</keyword>
<reference evidence="4 5" key="1">
    <citation type="submission" date="2024-05" db="EMBL/GenBank/DDBJ databases">
        <title>Haplotype-resolved chromosome-level genome assembly of Huyou (Citrus changshanensis).</title>
        <authorList>
            <person name="Miao C."/>
            <person name="Chen W."/>
            <person name="Wu Y."/>
            <person name="Wang L."/>
            <person name="Zhao S."/>
            <person name="Grierson D."/>
            <person name="Xu C."/>
            <person name="Chen K."/>
        </authorList>
    </citation>
    <scope>NUCLEOTIDE SEQUENCE [LARGE SCALE GENOMIC DNA]</scope>
    <source>
        <strain evidence="4">01-14</strain>
        <tissue evidence="4">Leaf</tissue>
    </source>
</reference>
<feature type="transmembrane region" description="Helical" evidence="3">
    <location>
        <begin position="620"/>
        <end position="651"/>
    </location>
</feature>
<dbReference type="InterPro" id="IPR036770">
    <property type="entry name" value="Ankyrin_rpt-contain_sf"/>
</dbReference>
<feature type="region of interest" description="Disordered" evidence="2">
    <location>
        <begin position="457"/>
        <end position="502"/>
    </location>
</feature>
<proteinExistence type="predicted"/>
<dbReference type="Gene3D" id="1.25.40.20">
    <property type="entry name" value="Ankyrin repeat-containing domain"/>
    <property type="match status" value="2"/>
</dbReference>
<feature type="compositionally biased region" description="Polar residues" evidence="2">
    <location>
        <begin position="43"/>
        <end position="55"/>
    </location>
</feature>
<accession>A0AAP0LWG3</accession>
<gene>
    <name evidence="4" type="ORF">WN944_025620</name>
</gene>
<dbReference type="PANTHER" id="PTHR24177">
    <property type="entry name" value="CASKIN"/>
    <property type="match status" value="1"/>
</dbReference>
<evidence type="ECO:0000256" key="2">
    <source>
        <dbReference type="SAM" id="MobiDB-lite"/>
    </source>
</evidence>
<keyword evidence="3" id="KW-0812">Transmembrane</keyword>
<feature type="repeat" description="ANK" evidence="1">
    <location>
        <begin position="369"/>
        <end position="401"/>
    </location>
</feature>
<dbReference type="Proteomes" id="UP001428341">
    <property type="component" value="Unassembled WGS sequence"/>
</dbReference>
<evidence type="ECO:0000313" key="5">
    <source>
        <dbReference type="Proteomes" id="UP001428341"/>
    </source>
</evidence>
<dbReference type="SMART" id="SM00248">
    <property type="entry name" value="ANK"/>
    <property type="match status" value="5"/>
</dbReference>
<keyword evidence="1" id="KW-0040">ANK repeat</keyword>
<evidence type="ECO:0000256" key="1">
    <source>
        <dbReference type="PROSITE-ProRule" id="PRU00023"/>
    </source>
</evidence>
<feature type="transmembrane region" description="Helical" evidence="3">
    <location>
        <begin position="671"/>
        <end position="692"/>
    </location>
</feature>
<dbReference type="InterPro" id="IPR002110">
    <property type="entry name" value="Ankyrin_rpt"/>
</dbReference>
<dbReference type="PROSITE" id="PS50297">
    <property type="entry name" value="ANK_REP_REGION"/>
    <property type="match status" value="1"/>
</dbReference>
<organism evidence="4 5">
    <name type="scientific">Citrus x changshan-huyou</name>
    <dbReference type="NCBI Taxonomy" id="2935761"/>
    <lineage>
        <taxon>Eukaryota</taxon>
        <taxon>Viridiplantae</taxon>
        <taxon>Streptophyta</taxon>
        <taxon>Embryophyta</taxon>
        <taxon>Tracheophyta</taxon>
        <taxon>Spermatophyta</taxon>
        <taxon>Magnoliopsida</taxon>
        <taxon>eudicotyledons</taxon>
        <taxon>Gunneridae</taxon>
        <taxon>Pentapetalae</taxon>
        <taxon>rosids</taxon>
        <taxon>malvids</taxon>
        <taxon>Sapindales</taxon>
        <taxon>Rutaceae</taxon>
        <taxon>Aurantioideae</taxon>
        <taxon>Citrus</taxon>
    </lineage>
</organism>
<keyword evidence="5" id="KW-1185">Reference proteome</keyword>
<name>A0AAP0LWG3_9ROSI</name>
<evidence type="ECO:0008006" key="6">
    <source>
        <dbReference type="Google" id="ProtNLM"/>
    </source>
</evidence>
<dbReference type="PROSITE" id="PS50088">
    <property type="entry name" value="ANK_REPEAT"/>
    <property type="match status" value="1"/>
</dbReference>
<sequence>MSTIFGKIMDFLTGSGQQSSRGARVLLNEELIRQRLEQRNVELESQQSTGGSASHQGEENPPAVLPSSTSEENPPAVLPSSTVLSVRRELQKSARDGDWAAFETKFQQNPDLIRAAITNRGDTILHLAVVEKHPDFIEQVVNRMEVEDLALRDKQGNTAFLIAVITGNREAAVKMLSKNGGLLSVLEDDQATPLCKALYFEQMEIASYLYDEHKASFTEAQLFDAFVTSIKVGKYDFALALITNLHDIPDKDKIWKPLQTLAGRPKDFLVTPGVYERICNYEFPTTVKLQILEISGTVLRREGQVNPALRIVKDLWGRLNSTDLSEGGKDSFVAKASEMLFIAAKSGNMEFLTTIVNDLPELVNSLNCEGQTLFHVAVLHGQRSVLRLLYGGGARTEELLDTKDEQGENILHCAARYTNTGIDALSWPVVQLQEELLNFMEIERFVIPKLRNERIKGSTEHGESGNEHRRIGGTKVGATRGIEPGSSLETKLGEIKGTEPGSSLETKLGAIKGTAKCELGATPLELFLHRHADLVKGASKWITTIAGACLVVTTLNATIVFTGSPSEIPGEHNGVPLSNGVERVLVKLFGAAHGFAILTSSVSLSLFLDLIMSRHSVNGFLYCIPLQLMISHICLLLATISILVEFCSIFILSFHTRFGWFTLSMGGSSLLWYIGASVLSWPLLWTLHRLIWRVIRLKLGCSINF</sequence>
<feature type="region of interest" description="Disordered" evidence="2">
    <location>
        <begin position="40"/>
        <end position="81"/>
    </location>
</feature>
<evidence type="ECO:0000256" key="3">
    <source>
        <dbReference type="SAM" id="Phobius"/>
    </source>
</evidence>
<dbReference type="GO" id="GO:0016020">
    <property type="term" value="C:membrane"/>
    <property type="evidence" value="ECO:0007669"/>
    <property type="project" value="TreeGrafter"/>
</dbReference>
<keyword evidence="3" id="KW-0472">Membrane</keyword>
<comment type="caution">
    <text evidence="4">The sequence shown here is derived from an EMBL/GenBank/DDBJ whole genome shotgun (WGS) entry which is preliminary data.</text>
</comment>
<dbReference type="SUPFAM" id="SSF48403">
    <property type="entry name" value="Ankyrin repeat"/>
    <property type="match status" value="1"/>
</dbReference>
<feature type="compositionally biased region" description="Basic and acidic residues" evidence="2">
    <location>
        <begin position="457"/>
        <end position="470"/>
    </location>
</feature>
<feature type="transmembrane region" description="Helical" evidence="3">
    <location>
        <begin position="584"/>
        <end position="608"/>
    </location>
</feature>